<accession>A0A0C9W940</accession>
<name>A0A0C9W940_9AGAM</name>
<dbReference type="SUPFAM" id="SSF51445">
    <property type="entry name" value="(Trans)glycosidases"/>
    <property type="match status" value="1"/>
</dbReference>
<evidence type="ECO:0000256" key="1">
    <source>
        <dbReference type="SAM" id="MobiDB-lite"/>
    </source>
</evidence>
<organism evidence="2 3">
    <name type="scientific">Hydnomerulius pinastri MD-312</name>
    <dbReference type="NCBI Taxonomy" id="994086"/>
    <lineage>
        <taxon>Eukaryota</taxon>
        <taxon>Fungi</taxon>
        <taxon>Dikarya</taxon>
        <taxon>Basidiomycota</taxon>
        <taxon>Agaricomycotina</taxon>
        <taxon>Agaricomycetes</taxon>
        <taxon>Agaricomycetidae</taxon>
        <taxon>Boletales</taxon>
        <taxon>Boletales incertae sedis</taxon>
        <taxon>Leucogyrophana</taxon>
    </lineage>
</organism>
<keyword evidence="3" id="KW-1185">Reference proteome</keyword>
<dbReference type="Proteomes" id="UP000053820">
    <property type="component" value="Unassembled WGS sequence"/>
</dbReference>
<gene>
    <name evidence="2" type="ORF">HYDPIDRAFT_33010</name>
</gene>
<protein>
    <submittedName>
        <fullName evidence="2">Unplaced genomic scaffold scaffold_49, whole genome shotgun sequence</fullName>
    </submittedName>
</protein>
<sequence>MSTMPPTPTRPGPRTPFAVLTTLPTPTPVLAQLRLSSFTPTEASHSMILGLLSLGPYQKFSSGGWSNDGKTLPGSLDVENNSSGNACYGLHVLGNMVKWISAFSNEHHSYWPLPSDLHQHCLVEVLHRQQRGLRKQQPSLARKSRVLPPGLSPTAGSPHVATFWQYANSGSIPGDQDYFSGDMSGLVEYVSLDYANWAES</sequence>
<proteinExistence type="predicted"/>
<dbReference type="OrthoDB" id="6590422at2759"/>
<dbReference type="EMBL" id="KN839883">
    <property type="protein sequence ID" value="KIJ59671.1"/>
    <property type="molecule type" value="Genomic_DNA"/>
</dbReference>
<dbReference type="AlphaFoldDB" id="A0A0C9W940"/>
<dbReference type="InterPro" id="IPR017853">
    <property type="entry name" value="GH"/>
</dbReference>
<reference evidence="2 3" key="1">
    <citation type="submission" date="2014-04" db="EMBL/GenBank/DDBJ databases">
        <title>Evolutionary Origins and Diversification of the Mycorrhizal Mutualists.</title>
        <authorList>
            <consortium name="DOE Joint Genome Institute"/>
            <consortium name="Mycorrhizal Genomics Consortium"/>
            <person name="Kohler A."/>
            <person name="Kuo A."/>
            <person name="Nagy L.G."/>
            <person name="Floudas D."/>
            <person name="Copeland A."/>
            <person name="Barry K.W."/>
            <person name="Cichocki N."/>
            <person name="Veneault-Fourrey C."/>
            <person name="LaButti K."/>
            <person name="Lindquist E.A."/>
            <person name="Lipzen A."/>
            <person name="Lundell T."/>
            <person name="Morin E."/>
            <person name="Murat C."/>
            <person name="Riley R."/>
            <person name="Ohm R."/>
            <person name="Sun H."/>
            <person name="Tunlid A."/>
            <person name="Henrissat B."/>
            <person name="Grigoriev I.V."/>
            <person name="Hibbett D.S."/>
            <person name="Martin F."/>
        </authorList>
    </citation>
    <scope>NUCLEOTIDE SEQUENCE [LARGE SCALE GENOMIC DNA]</scope>
    <source>
        <strain evidence="2 3">MD-312</strain>
    </source>
</reference>
<dbReference type="Gene3D" id="3.20.20.80">
    <property type="entry name" value="Glycosidases"/>
    <property type="match status" value="1"/>
</dbReference>
<dbReference type="HOGENOM" id="CLU_1366409_0_0_1"/>
<evidence type="ECO:0000313" key="2">
    <source>
        <dbReference type="EMBL" id="KIJ59671.1"/>
    </source>
</evidence>
<evidence type="ECO:0000313" key="3">
    <source>
        <dbReference type="Proteomes" id="UP000053820"/>
    </source>
</evidence>
<feature type="region of interest" description="Disordered" evidence="1">
    <location>
        <begin position="133"/>
        <end position="153"/>
    </location>
</feature>